<feature type="signal peptide" evidence="7">
    <location>
        <begin position="1"/>
        <end position="19"/>
    </location>
</feature>
<name>A0AA36M9X0_CYLNA</name>
<keyword evidence="7" id="KW-1133">Transmembrane helix</keyword>
<dbReference type="Gene3D" id="3.40.50.2000">
    <property type="entry name" value="Glycogen Phosphorylase B"/>
    <property type="match status" value="1"/>
</dbReference>
<dbReference type="PANTHER" id="PTHR48043">
    <property type="entry name" value="EG:EG0003.4 PROTEIN-RELATED"/>
    <property type="match status" value="1"/>
</dbReference>
<evidence type="ECO:0000256" key="4">
    <source>
        <dbReference type="ARBA" id="ARBA00022729"/>
    </source>
</evidence>
<evidence type="ECO:0000256" key="3">
    <source>
        <dbReference type="ARBA" id="ARBA00022679"/>
    </source>
</evidence>
<dbReference type="Proteomes" id="UP001176961">
    <property type="component" value="Unassembled WGS sequence"/>
</dbReference>
<feature type="transmembrane region" description="Helical" evidence="7">
    <location>
        <begin position="488"/>
        <end position="509"/>
    </location>
</feature>
<dbReference type="EMBL" id="CATQJL010000305">
    <property type="protein sequence ID" value="CAJ0602855.1"/>
    <property type="molecule type" value="Genomic_DNA"/>
</dbReference>
<dbReference type="EC" id="2.4.1.17" evidence="7"/>
<evidence type="ECO:0000256" key="1">
    <source>
        <dbReference type="ARBA" id="ARBA00009995"/>
    </source>
</evidence>
<feature type="chain" id="PRO_5041483251" description="UDP-glucuronosyltransferase" evidence="7">
    <location>
        <begin position="20"/>
        <end position="531"/>
    </location>
</feature>
<reference evidence="8" key="1">
    <citation type="submission" date="2023-07" db="EMBL/GenBank/DDBJ databases">
        <authorList>
            <consortium name="CYATHOMIX"/>
        </authorList>
    </citation>
    <scope>NUCLEOTIDE SEQUENCE</scope>
    <source>
        <strain evidence="8">N/A</strain>
    </source>
</reference>
<dbReference type="InterPro" id="IPR035595">
    <property type="entry name" value="UDP_glycos_trans_CS"/>
</dbReference>
<dbReference type="GO" id="GO:0015020">
    <property type="term" value="F:glucuronosyltransferase activity"/>
    <property type="evidence" value="ECO:0007669"/>
    <property type="project" value="UniProtKB-EC"/>
</dbReference>
<evidence type="ECO:0000256" key="5">
    <source>
        <dbReference type="ARBA" id="ARBA00047475"/>
    </source>
</evidence>
<keyword evidence="9" id="KW-1185">Reference proteome</keyword>
<dbReference type="PANTHER" id="PTHR48043:SF145">
    <property type="entry name" value="FI06409P-RELATED"/>
    <property type="match status" value="1"/>
</dbReference>
<gene>
    <name evidence="8" type="ORF">CYNAS_LOCUS14838</name>
</gene>
<keyword evidence="3 6" id="KW-0808">Transferase</keyword>
<comment type="subcellular location">
    <subcellularLocation>
        <location evidence="7">Membrane</location>
        <topology evidence="7">Single-pass membrane protein</topology>
    </subcellularLocation>
</comment>
<dbReference type="Pfam" id="PF00201">
    <property type="entry name" value="UDPGT"/>
    <property type="match status" value="1"/>
</dbReference>
<sequence>MNPIYGAWLCVLLLPYAATYKMCLFVPGISNSQVLFSARVAETLAKAGHDVTMIMINSMDDFEMNVKIAKEVKIHAVNASFGMSKSFIDERHSKIIYRDIGVWDPAFRENIKMATSFLTMACRKTVENEEFINWLIDEKFDLAFTHMYDVCPIGLIYHAKIPSWIWLNSAALMDFVAYHMGVPLIPSYVPPITQESSDHMNYKERAKSLLGHMLTPIVWRKLFADRETAIFRELIDPEFPDIVDIAKKCPLVMVNSNELYDLPRPTLAKIVNIGGLGVERKDAKKLPREFRRIVDNADGVIVFSFGSVAAAHHMPDEWKHAFLDAFSRFPKHHFIWRYDATDLQERLPANVHQFKWLPQADLLQNPKTKAFMSHGGYNSLQEAISAGVPMITIPLFGDQPKNAKFAERQQFSINLRKSDVTADKIAEALQKILEDESYLSRIKRISHMVEKKPLSPSKLLVSWAEFTAEFKTLENLVPAGNNLNFFQYHSLDVIALFGGIAALLLYILFKILKMLVAKLPLLYRNRKEKQT</sequence>
<dbReference type="InterPro" id="IPR002213">
    <property type="entry name" value="UDP_glucos_trans"/>
</dbReference>
<dbReference type="PROSITE" id="PS00375">
    <property type="entry name" value="UDPGT"/>
    <property type="match status" value="1"/>
</dbReference>
<dbReference type="InterPro" id="IPR050271">
    <property type="entry name" value="UDP-glycosyltransferase"/>
</dbReference>
<evidence type="ECO:0000256" key="7">
    <source>
        <dbReference type="RuleBase" id="RU362059"/>
    </source>
</evidence>
<comment type="catalytic activity">
    <reaction evidence="5 7">
        <text>glucuronate acceptor + UDP-alpha-D-glucuronate = acceptor beta-D-glucuronoside + UDP + H(+)</text>
        <dbReference type="Rhea" id="RHEA:21032"/>
        <dbReference type="ChEBI" id="CHEBI:15378"/>
        <dbReference type="ChEBI" id="CHEBI:58052"/>
        <dbReference type="ChEBI" id="CHEBI:58223"/>
        <dbReference type="ChEBI" id="CHEBI:132367"/>
        <dbReference type="ChEBI" id="CHEBI:132368"/>
        <dbReference type="EC" id="2.4.1.17"/>
    </reaction>
</comment>
<comment type="caution">
    <text evidence="8">The sequence shown here is derived from an EMBL/GenBank/DDBJ whole genome shotgun (WGS) entry which is preliminary data.</text>
</comment>
<organism evidence="8 9">
    <name type="scientific">Cylicocyclus nassatus</name>
    <name type="common">Nematode worm</name>
    <dbReference type="NCBI Taxonomy" id="53992"/>
    <lineage>
        <taxon>Eukaryota</taxon>
        <taxon>Metazoa</taxon>
        <taxon>Ecdysozoa</taxon>
        <taxon>Nematoda</taxon>
        <taxon>Chromadorea</taxon>
        <taxon>Rhabditida</taxon>
        <taxon>Rhabditina</taxon>
        <taxon>Rhabditomorpha</taxon>
        <taxon>Strongyloidea</taxon>
        <taxon>Strongylidae</taxon>
        <taxon>Cylicocyclus</taxon>
    </lineage>
</organism>
<evidence type="ECO:0000313" key="9">
    <source>
        <dbReference type="Proteomes" id="UP001176961"/>
    </source>
</evidence>
<keyword evidence="2 6" id="KW-0328">Glycosyltransferase</keyword>
<keyword evidence="4 7" id="KW-0732">Signal</keyword>
<protein>
    <recommendedName>
        <fullName evidence="7">UDP-glucuronosyltransferase</fullName>
        <ecNumber evidence="7">2.4.1.17</ecNumber>
    </recommendedName>
</protein>
<dbReference type="SUPFAM" id="SSF53756">
    <property type="entry name" value="UDP-Glycosyltransferase/glycogen phosphorylase"/>
    <property type="match status" value="1"/>
</dbReference>
<accession>A0AA36M9X0</accession>
<proteinExistence type="inferred from homology"/>
<dbReference type="GO" id="GO:0016020">
    <property type="term" value="C:membrane"/>
    <property type="evidence" value="ECO:0007669"/>
    <property type="project" value="UniProtKB-SubCell"/>
</dbReference>
<keyword evidence="7" id="KW-0812">Transmembrane</keyword>
<dbReference type="CDD" id="cd03784">
    <property type="entry name" value="GT1_Gtf-like"/>
    <property type="match status" value="1"/>
</dbReference>
<keyword evidence="7" id="KW-0472">Membrane</keyword>
<evidence type="ECO:0000313" key="8">
    <source>
        <dbReference type="EMBL" id="CAJ0602855.1"/>
    </source>
</evidence>
<comment type="similarity">
    <text evidence="1 6">Belongs to the UDP-glycosyltransferase family.</text>
</comment>
<dbReference type="AlphaFoldDB" id="A0AA36M9X0"/>
<evidence type="ECO:0000256" key="2">
    <source>
        <dbReference type="ARBA" id="ARBA00022676"/>
    </source>
</evidence>
<dbReference type="FunFam" id="3.40.50.2000:FF:000021">
    <property type="entry name" value="UDP-glucuronosyltransferase"/>
    <property type="match status" value="1"/>
</dbReference>
<evidence type="ECO:0000256" key="6">
    <source>
        <dbReference type="RuleBase" id="RU003718"/>
    </source>
</evidence>